<dbReference type="HOGENOM" id="CLU_3278200_0_0_12"/>
<name>S6A7U5_9SPIR</name>
<sequence length="41" mass="4855">MGTQNAVKKAMFAVKMKYSDKNYWSDGNTVEQIYEILYKLF</sequence>
<protein>
    <submittedName>
        <fullName evidence="1">Uncharacterized protein</fullName>
    </submittedName>
</protein>
<reference evidence="1 2" key="1">
    <citation type="journal article" date="2013" name="PLoS ONE">
        <title>Genome-Wide Relatedness of Treponema pedis, from Gingiva and Necrotic Skin Lesions of Pigs, with the Human Oral Pathogen Treponema denticola.</title>
        <authorList>
            <person name="Svartstrom O."/>
            <person name="Mushtaq M."/>
            <person name="Pringle M."/>
            <person name="Segerman B."/>
        </authorList>
    </citation>
    <scope>NUCLEOTIDE SEQUENCE [LARGE SCALE GENOMIC DNA]</scope>
    <source>
        <strain evidence="1">T A4</strain>
    </source>
</reference>
<dbReference type="KEGG" id="tped:TPE_0198"/>
<keyword evidence="2" id="KW-1185">Reference proteome</keyword>
<accession>S6A7U5</accession>
<proteinExistence type="predicted"/>
<dbReference type="STRING" id="1291379.TPE_0198"/>
<gene>
    <name evidence="1" type="ORF">TPE_0198</name>
</gene>
<evidence type="ECO:0000313" key="2">
    <source>
        <dbReference type="Proteomes" id="UP000015620"/>
    </source>
</evidence>
<organism evidence="1 2">
    <name type="scientific">Treponema pedis str. T A4</name>
    <dbReference type="NCBI Taxonomy" id="1291379"/>
    <lineage>
        <taxon>Bacteria</taxon>
        <taxon>Pseudomonadati</taxon>
        <taxon>Spirochaetota</taxon>
        <taxon>Spirochaetia</taxon>
        <taxon>Spirochaetales</taxon>
        <taxon>Treponemataceae</taxon>
        <taxon>Treponema</taxon>
    </lineage>
</organism>
<dbReference type="AlphaFoldDB" id="S6A7U5"/>
<evidence type="ECO:0000313" key="1">
    <source>
        <dbReference type="EMBL" id="AGT42694.1"/>
    </source>
</evidence>
<dbReference type="EMBL" id="CP004120">
    <property type="protein sequence ID" value="AGT42694.1"/>
    <property type="molecule type" value="Genomic_DNA"/>
</dbReference>
<dbReference type="Proteomes" id="UP000015620">
    <property type="component" value="Chromosome"/>
</dbReference>
<dbReference type="PATRIC" id="fig|1291379.3.peg.194"/>